<reference evidence="4" key="1">
    <citation type="submission" date="2023-03" db="EMBL/GenBank/DDBJ databases">
        <title>Massive genome expansion in bonnet fungi (Mycena s.s.) driven by repeated elements and novel gene families across ecological guilds.</title>
        <authorList>
            <consortium name="Lawrence Berkeley National Laboratory"/>
            <person name="Harder C.B."/>
            <person name="Miyauchi S."/>
            <person name="Viragh M."/>
            <person name="Kuo A."/>
            <person name="Thoen E."/>
            <person name="Andreopoulos B."/>
            <person name="Lu D."/>
            <person name="Skrede I."/>
            <person name="Drula E."/>
            <person name="Henrissat B."/>
            <person name="Morin E."/>
            <person name="Kohler A."/>
            <person name="Barry K."/>
            <person name="LaButti K."/>
            <person name="Morin E."/>
            <person name="Salamov A."/>
            <person name="Lipzen A."/>
            <person name="Mereny Z."/>
            <person name="Hegedus B."/>
            <person name="Baldrian P."/>
            <person name="Stursova M."/>
            <person name="Weitz H."/>
            <person name="Taylor A."/>
            <person name="Grigoriev I.V."/>
            <person name="Nagy L.G."/>
            <person name="Martin F."/>
            <person name="Kauserud H."/>
        </authorList>
    </citation>
    <scope>NUCLEOTIDE SEQUENCE</scope>
    <source>
        <strain evidence="4">CBHHK200</strain>
    </source>
</reference>
<accession>A0AAD6RX46</accession>
<dbReference type="AlphaFoldDB" id="A0AAD6RX46"/>
<evidence type="ECO:0000313" key="4">
    <source>
        <dbReference type="EMBL" id="KAJ7016473.1"/>
    </source>
</evidence>
<dbReference type="GO" id="GO:0008270">
    <property type="term" value="F:zinc ion binding"/>
    <property type="evidence" value="ECO:0007669"/>
    <property type="project" value="UniProtKB-KW"/>
</dbReference>
<dbReference type="Proteomes" id="UP001218188">
    <property type="component" value="Unassembled WGS sequence"/>
</dbReference>
<keyword evidence="1" id="KW-0479">Metal-binding</keyword>
<keyword evidence="1" id="KW-0862">Zinc</keyword>
<proteinExistence type="predicted"/>
<sequence>MSRPRGDHIRRVYTQDPPNPCQCPDFEKNGGACKHIRGCLLLLGTLRAQNIPLPAIPIPDSLTDAHALQTKTAISRAETSAPSLDRPTVRAAAAVADLLQEHKSASDDEDGKDSPDPENDSDSDIDTDASSDSDDDSDGEEDPGGAAAAGNFAALGEQALARTVYELRRWGRDLETWRST</sequence>
<keyword evidence="5" id="KW-1185">Reference proteome</keyword>
<dbReference type="PROSITE" id="PS50966">
    <property type="entry name" value="ZF_SWIM"/>
    <property type="match status" value="1"/>
</dbReference>
<keyword evidence="1" id="KW-0863">Zinc-finger</keyword>
<evidence type="ECO:0000313" key="5">
    <source>
        <dbReference type="Proteomes" id="UP001218188"/>
    </source>
</evidence>
<dbReference type="InterPro" id="IPR007527">
    <property type="entry name" value="Znf_SWIM"/>
</dbReference>
<feature type="compositionally biased region" description="Acidic residues" evidence="2">
    <location>
        <begin position="107"/>
        <end position="143"/>
    </location>
</feature>
<dbReference type="EMBL" id="JARJCM010000497">
    <property type="protein sequence ID" value="KAJ7016473.1"/>
    <property type="molecule type" value="Genomic_DNA"/>
</dbReference>
<organism evidence="4 5">
    <name type="scientific">Mycena alexandri</name>
    <dbReference type="NCBI Taxonomy" id="1745969"/>
    <lineage>
        <taxon>Eukaryota</taxon>
        <taxon>Fungi</taxon>
        <taxon>Dikarya</taxon>
        <taxon>Basidiomycota</taxon>
        <taxon>Agaricomycotina</taxon>
        <taxon>Agaricomycetes</taxon>
        <taxon>Agaricomycetidae</taxon>
        <taxon>Agaricales</taxon>
        <taxon>Marasmiineae</taxon>
        <taxon>Mycenaceae</taxon>
        <taxon>Mycena</taxon>
    </lineage>
</organism>
<feature type="domain" description="SWIM-type" evidence="3">
    <location>
        <begin position="10"/>
        <end position="44"/>
    </location>
</feature>
<dbReference type="Pfam" id="PF04434">
    <property type="entry name" value="SWIM"/>
    <property type="match status" value="1"/>
</dbReference>
<evidence type="ECO:0000256" key="2">
    <source>
        <dbReference type="SAM" id="MobiDB-lite"/>
    </source>
</evidence>
<gene>
    <name evidence="4" type="ORF">C8F04DRAFT_1406954</name>
</gene>
<feature type="region of interest" description="Disordered" evidence="2">
    <location>
        <begin position="97"/>
        <end position="152"/>
    </location>
</feature>
<name>A0AAD6RX46_9AGAR</name>
<comment type="caution">
    <text evidence="4">The sequence shown here is derived from an EMBL/GenBank/DDBJ whole genome shotgun (WGS) entry which is preliminary data.</text>
</comment>
<evidence type="ECO:0000256" key="1">
    <source>
        <dbReference type="PROSITE-ProRule" id="PRU00325"/>
    </source>
</evidence>
<evidence type="ECO:0000259" key="3">
    <source>
        <dbReference type="PROSITE" id="PS50966"/>
    </source>
</evidence>
<protein>
    <recommendedName>
        <fullName evidence="3">SWIM-type domain-containing protein</fullName>
    </recommendedName>
</protein>